<dbReference type="Proteomes" id="UP000799754">
    <property type="component" value="Unassembled WGS sequence"/>
</dbReference>
<organism evidence="1 2">
    <name type="scientific">Macroventuria anomochaeta</name>
    <dbReference type="NCBI Taxonomy" id="301207"/>
    <lineage>
        <taxon>Eukaryota</taxon>
        <taxon>Fungi</taxon>
        <taxon>Dikarya</taxon>
        <taxon>Ascomycota</taxon>
        <taxon>Pezizomycotina</taxon>
        <taxon>Dothideomycetes</taxon>
        <taxon>Pleosporomycetidae</taxon>
        <taxon>Pleosporales</taxon>
        <taxon>Pleosporineae</taxon>
        <taxon>Didymellaceae</taxon>
        <taxon>Macroventuria</taxon>
    </lineage>
</organism>
<evidence type="ECO:0000313" key="2">
    <source>
        <dbReference type="Proteomes" id="UP000799754"/>
    </source>
</evidence>
<protein>
    <submittedName>
        <fullName evidence="1">Uncharacterized protein</fullName>
    </submittedName>
</protein>
<accession>A0ACB6RTS7</accession>
<keyword evidence="2" id="KW-1185">Reference proteome</keyword>
<dbReference type="EMBL" id="MU006726">
    <property type="protein sequence ID" value="KAF2625395.1"/>
    <property type="molecule type" value="Genomic_DNA"/>
</dbReference>
<proteinExistence type="predicted"/>
<name>A0ACB6RTS7_9PLEO</name>
<comment type="caution">
    <text evidence="1">The sequence shown here is derived from an EMBL/GenBank/DDBJ whole genome shotgun (WGS) entry which is preliminary data.</text>
</comment>
<reference evidence="1" key="1">
    <citation type="journal article" date="2020" name="Stud. Mycol.">
        <title>101 Dothideomycetes genomes: a test case for predicting lifestyles and emergence of pathogens.</title>
        <authorList>
            <person name="Haridas S."/>
            <person name="Albert R."/>
            <person name="Binder M."/>
            <person name="Bloem J."/>
            <person name="Labutti K."/>
            <person name="Salamov A."/>
            <person name="Andreopoulos B."/>
            <person name="Baker S."/>
            <person name="Barry K."/>
            <person name="Bills G."/>
            <person name="Bluhm B."/>
            <person name="Cannon C."/>
            <person name="Castanera R."/>
            <person name="Culley D."/>
            <person name="Daum C."/>
            <person name="Ezra D."/>
            <person name="Gonzalez J."/>
            <person name="Henrissat B."/>
            <person name="Kuo A."/>
            <person name="Liang C."/>
            <person name="Lipzen A."/>
            <person name="Lutzoni F."/>
            <person name="Magnuson J."/>
            <person name="Mondo S."/>
            <person name="Nolan M."/>
            <person name="Ohm R."/>
            <person name="Pangilinan J."/>
            <person name="Park H.-J."/>
            <person name="Ramirez L."/>
            <person name="Alfaro M."/>
            <person name="Sun H."/>
            <person name="Tritt A."/>
            <person name="Yoshinaga Y."/>
            <person name="Zwiers L.-H."/>
            <person name="Turgeon B."/>
            <person name="Goodwin S."/>
            <person name="Spatafora J."/>
            <person name="Crous P."/>
            <person name="Grigoriev I."/>
        </authorList>
    </citation>
    <scope>NUCLEOTIDE SEQUENCE</scope>
    <source>
        <strain evidence="1">CBS 525.71</strain>
    </source>
</reference>
<evidence type="ECO:0000313" key="1">
    <source>
        <dbReference type="EMBL" id="KAF2625395.1"/>
    </source>
</evidence>
<sequence length="86" mass="9775">METLQLRPRGIVRKTASSTSLASKDETTDSARFSRKFGKHIQKRQLEIPEYAASFVDYKALKKVNWSLVDWLCMCADASVAHQEAQ</sequence>
<gene>
    <name evidence="1" type="ORF">BU25DRAFT_412831</name>
</gene>